<dbReference type="Gene3D" id="2.60.40.10">
    <property type="entry name" value="Immunoglobulins"/>
    <property type="match status" value="2"/>
</dbReference>
<dbReference type="PROSITE" id="PS51257">
    <property type="entry name" value="PROKAR_LIPOPROTEIN"/>
    <property type="match status" value="1"/>
</dbReference>
<dbReference type="SUPFAM" id="SSF49785">
    <property type="entry name" value="Galactose-binding domain-like"/>
    <property type="match status" value="1"/>
</dbReference>
<evidence type="ECO:0000256" key="1">
    <source>
        <dbReference type="SAM" id="MobiDB-lite"/>
    </source>
</evidence>
<dbReference type="STRING" id="1121884.SAMN02745131_00127"/>
<dbReference type="SUPFAM" id="SSF81296">
    <property type="entry name" value="E set domains"/>
    <property type="match status" value="2"/>
</dbReference>
<sequence length="353" mass="37918">MKKISILLLFITILSSGTFTSCTKEKNNTPEASSSPKADAIDPGEGPGNAVLTVTGSGLGQITRIVFDKGNVPVTFNPNFNTDKAIVFRVPDTANGGPQHIVFTNSIGKEFSIPFSVIALATISDVSNYNFTQGTEITITGNNLGDVSKVVLSGTNTEATIVSKSKKSLVISMPAATVNSAKLDITNASGTITTSQEFVNMDNAYAIFTEGYMNGFDNGSWGPAGIATDVSKSGSKSFKATYAKGNWWANGLANWWPGMSYSPEYKYLSFWVKGGSQTYTLYITGDSRAGGYGNSDQSAPITVPANVWTYFKIPLSSLDLWSKGPVLKQLGWWIKGPDPQDETFYFDDVILIK</sequence>
<dbReference type="Proteomes" id="UP000184048">
    <property type="component" value="Unassembled WGS sequence"/>
</dbReference>
<reference evidence="4 5" key="1">
    <citation type="submission" date="2016-11" db="EMBL/GenBank/DDBJ databases">
        <authorList>
            <person name="Jaros S."/>
            <person name="Januszkiewicz K."/>
            <person name="Wedrychowicz H."/>
        </authorList>
    </citation>
    <scope>NUCLEOTIDE SEQUENCE [LARGE SCALE GENOMIC DNA]</scope>
    <source>
        <strain evidence="4 5">DSM 18119</strain>
    </source>
</reference>
<name>A0A1M4SI94_9BACT</name>
<evidence type="ECO:0000313" key="4">
    <source>
        <dbReference type="EMBL" id="SHE31906.1"/>
    </source>
</evidence>
<dbReference type="InterPro" id="IPR008979">
    <property type="entry name" value="Galactose-bd-like_sf"/>
</dbReference>
<dbReference type="InterPro" id="IPR002909">
    <property type="entry name" value="IPT_dom"/>
</dbReference>
<evidence type="ECO:0000313" key="5">
    <source>
        <dbReference type="Proteomes" id="UP000184048"/>
    </source>
</evidence>
<dbReference type="Pfam" id="PF01833">
    <property type="entry name" value="TIG"/>
    <property type="match status" value="2"/>
</dbReference>
<dbReference type="Gene3D" id="2.60.120.260">
    <property type="entry name" value="Galactose-binding domain-like"/>
    <property type="match status" value="1"/>
</dbReference>
<dbReference type="AlphaFoldDB" id="A0A1M4SI94"/>
<accession>A0A1M4SI94</accession>
<feature type="domain" description="IPT/TIG" evidence="3">
    <location>
        <begin position="122"/>
        <end position="196"/>
    </location>
</feature>
<dbReference type="InterPro" id="IPR013783">
    <property type="entry name" value="Ig-like_fold"/>
</dbReference>
<dbReference type="CDD" id="cd00102">
    <property type="entry name" value="IPT"/>
    <property type="match status" value="1"/>
</dbReference>
<dbReference type="InterPro" id="IPR014756">
    <property type="entry name" value="Ig_E-set"/>
</dbReference>
<keyword evidence="5" id="KW-1185">Reference proteome</keyword>
<organism evidence="4 5">
    <name type="scientific">Flavisolibacter ginsengisoli DSM 18119</name>
    <dbReference type="NCBI Taxonomy" id="1121884"/>
    <lineage>
        <taxon>Bacteria</taxon>
        <taxon>Pseudomonadati</taxon>
        <taxon>Bacteroidota</taxon>
        <taxon>Chitinophagia</taxon>
        <taxon>Chitinophagales</taxon>
        <taxon>Chitinophagaceae</taxon>
        <taxon>Flavisolibacter</taxon>
    </lineage>
</organism>
<keyword evidence="2" id="KW-0732">Signal</keyword>
<dbReference type="EMBL" id="FQUU01000001">
    <property type="protein sequence ID" value="SHE31906.1"/>
    <property type="molecule type" value="Genomic_DNA"/>
</dbReference>
<gene>
    <name evidence="4" type="ORF">SAMN02745131_00127</name>
</gene>
<feature type="region of interest" description="Disordered" evidence="1">
    <location>
        <begin position="22"/>
        <end position="47"/>
    </location>
</feature>
<dbReference type="RefSeq" id="WP_072833300.1">
    <property type="nucleotide sequence ID" value="NZ_FQUU01000001.1"/>
</dbReference>
<proteinExistence type="predicted"/>
<evidence type="ECO:0000256" key="2">
    <source>
        <dbReference type="SAM" id="SignalP"/>
    </source>
</evidence>
<protein>
    <submittedName>
        <fullName evidence="4">IPT/TIG domain-containing protein</fullName>
    </submittedName>
</protein>
<feature type="chain" id="PRO_5012273844" evidence="2">
    <location>
        <begin position="21"/>
        <end position="353"/>
    </location>
</feature>
<feature type="domain" description="IPT/TIG" evidence="3">
    <location>
        <begin position="37"/>
        <end position="106"/>
    </location>
</feature>
<evidence type="ECO:0000259" key="3">
    <source>
        <dbReference type="Pfam" id="PF01833"/>
    </source>
</evidence>
<dbReference type="OrthoDB" id="660167at2"/>
<feature type="signal peptide" evidence="2">
    <location>
        <begin position="1"/>
        <end position="20"/>
    </location>
</feature>